<evidence type="ECO:0000256" key="3">
    <source>
        <dbReference type="ARBA" id="ARBA00022475"/>
    </source>
</evidence>
<evidence type="ECO:0000256" key="4">
    <source>
        <dbReference type="ARBA" id="ARBA00022692"/>
    </source>
</evidence>
<dbReference type="AlphaFoldDB" id="A0ABD5W551"/>
<evidence type="ECO:0000256" key="7">
    <source>
        <dbReference type="SAM" id="Phobius"/>
    </source>
</evidence>
<dbReference type="InterPro" id="IPR022791">
    <property type="entry name" value="L-PG_synthase/AglD"/>
</dbReference>
<dbReference type="Pfam" id="PF03706">
    <property type="entry name" value="LPG_synthase_TM"/>
    <property type="match status" value="1"/>
</dbReference>
<feature type="transmembrane region" description="Helical" evidence="7">
    <location>
        <begin position="75"/>
        <end position="96"/>
    </location>
</feature>
<feature type="transmembrane region" description="Helical" evidence="7">
    <location>
        <begin position="263"/>
        <end position="288"/>
    </location>
</feature>
<organism evidence="8 9">
    <name type="scientific">Halovenus salina</name>
    <dbReference type="NCBI Taxonomy" id="1510225"/>
    <lineage>
        <taxon>Archaea</taxon>
        <taxon>Methanobacteriati</taxon>
        <taxon>Methanobacteriota</taxon>
        <taxon>Stenosarchaea group</taxon>
        <taxon>Halobacteria</taxon>
        <taxon>Halobacteriales</taxon>
        <taxon>Haloarculaceae</taxon>
        <taxon>Halovenus</taxon>
    </lineage>
</organism>
<comment type="caution">
    <text evidence="8">The sequence shown here is derived from an EMBL/GenBank/DDBJ whole genome shotgun (WGS) entry which is preliminary data.</text>
</comment>
<name>A0ABD5W551_9EURY</name>
<dbReference type="Proteomes" id="UP001596445">
    <property type="component" value="Unassembled WGS sequence"/>
</dbReference>
<dbReference type="GO" id="GO:0005886">
    <property type="term" value="C:plasma membrane"/>
    <property type="evidence" value="ECO:0007669"/>
    <property type="project" value="UniProtKB-SubCell"/>
</dbReference>
<keyword evidence="9" id="KW-1185">Reference proteome</keyword>
<protein>
    <submittedName>
        <fullName evidence="8">Lysylphosphatidylglycerol synthase domain-containing protein</fullName>
    </submittedName>
</protein>
<comment type="subcellular location">
    <subcellularLocation>
        <location evidence="1">Cell membrane</location>
        <topology evidence="1">Multi-pass membrane protein</topology>
    </subcellularLocation>
</comment>
<feature type="transmembrane region" description="Helical" evidence="7">
    <location>
        <begin position="188"/>
        <end position="209"/>
    </location>
</feature>
<gene>
    <name evidence="8" type="ORF">ACFQQG_09355</name>
</gene>
<sequence length="323" mass="34246">MRRISRWGFGSVGRRIPIPSNGRWSNRYNTLGMLDKKQALTGILLWALVAVAFATLAGVGDFVERLSGITPSEFAVMLVAVSIGVIAMGSCLYVIARNLGLGGSLIETIFLNTSVSLAHNLTPFGQASGVPIGAAILSKRFEGDYEESLAALSMKDIVSFAPAIVVFIFGGGYLAFYEQSIPDRIRPLVAAFAGFVLLLCTAALAVYRYPEYMRAIIRRLVAGANRLAGRLPLVPNLSPEEIDSRITNFLDSIAQVAGNRRTVALASLFATSSFVAQGCLLWLTLGAVGVEVSVVFAVFTVQASLLASGLPLPGAAAASRASR</sequence>
<evidence type="ECO:0000256" key="1">
    <source>
        <dbReference type="ARBA" id="ARBA00004651"/>
    </source>
</evidence>
<keyword evidence="3" id="KW-1003">Cell membrane</keyword>
<keyword evidence="4 7" id="KW-0812">Transmembrane</keyword>
<dbReference type="PANTHER" id="PTHR39087">
    <property type="entry name" value="UPF0104 MEMBRANE PROTEIN MJ1595"/>
    <property type="match status" value="1"/>
</dbReference>
<evidence type="ECO:0000313" key="8">
    <source>
        <dbReference type="EMBL" id="MFC7058343.1"/>
    </source>
</evidence>
<dbReference type="EMBL" id="JBHSZI010000001">
    <property type="protein sequence ID" value="MFC7058343.1"/>
    <property type="molecule type" value="Genomic_DNA"/>
</dbReference>
<keyword evidence="5 7" id="KW-1133">Transmembrane helix</keyword>
<accession>A0ABD5W551</accession>
<evidence type="ECO:0000256" key="2">
    <source>
        <dbReference type="ARBA" id="ARBA00011061"/>
    </source>
</evidence>
<evidence type="ECO:0000256" key="6">
    <source>
        <dbReference type="ARBA" id="ARBA00023136"/>
    </source>
</evidence>
<keyword evidence="6 7" id="KW-0472">Membrane</keyword>
<feature type="transmembrane region" description="Helical" evidence="7">
    <location>
        <begin position="294"/>
        <end position="318"/>
    </location>
</feature>
<comment type="similarity">
    <text evidence="2">Belongs to the UPF0104 family.</text>
</comment>
<evidence type="ECO:0000256" key="5">
    <source>
        <dbReference type="ARBA" id="ARBA00022989"/>
    </source>
</evidence>
<evidence type="ECO:0000313" key="9">
    <source>
        <dbReference type="Proteomes" id="UP001596445"/>
    </source>
</evidence>
<dbReference type="PANTHER" id="PTHR39087:SF2">
    <property type="entry name" value="UPF0104 MEMBRANE PROTEIN MJ1595"/>
    <property type="match status" value="1"/>
</dbReference>
<proteinExistence type="inferred from homology"/>
<dbReference type="RefSeq" id="WP_382185231.1">
    <property type="nucleotide sequence ID" value="NZ_JBHSZI010000001.1"/>
</dbReference>
<feature type="transmembrane region" description="Helical" evidence="7">
    <location>
        <begin position="157"/>
        <end position="176"/>
    </location>
</feature>
<reference evidence="8 9" key="1">
    <citation type="journal article" date="2019" name="Int. J. Syst. Evol. Microbiol.">
        <title>The Global Catalogue of Microorganisms (GCM) 10K type strain sequencing project: providing services to taxonomists for standard genome sequencing and annotation.</title>
        <authorList>
            <consortium name="The Broad Institute Genomics Platform"/>
            <consortium name="The Broad Institute Genome Sequencing Center for Infectious Disease"/>
            <person name="Wu L."/>
            <person name="Ma J."/>
        </authorList>
    </citation>
    <scope>NUCLEOTIDE SEQUENCE [LARGE SCALE GENOMIC DNA]</scope>
    <source>
        <strain evidence="8 9">JCM 30072</strain>
    </source>
</reference>
<feature type="transmembrane region" description="Helical" evidence="7">
    <location>
        <begin position="43"/>
        <end position="63"/>
    </location>
</feature>